<dbReference type="PROSITE" id="PS50181">
    <property type="entry name" value="FBOX"/>
    <property type="match status" value="1"/>
</dbReference>
<dbReference type="Gramene" id="PAN46568">
    <property type="protein sequence ID" value="PAN46568"/>
    <property type="gene ID" value="PAHAL_9G194300"/>
</dbReference>
<dbReference type="SUPFAM" id="SSF81383">
    <property type="entry name" value="F-box domain"/>
    <property type="match status" value="1"/>
</dbReference>
<dbReference type="EMBL" id="CM008054">
    <property type="protein sequence ID" value="PAN46568.1"/>
    <property type="molecule type" value="Genomic_DNA"/>
</dbReference>
<protein>
    <recommendedName>
        <fullName evidence="1">F-box domain-containing protein</fullName>
    </recommendedName>
</protein>
<reference evidence="2" key="1">
    <citation type="submission" date="2018-04" db="EMBL/GenBank/DDBJ databases">
        <title>WGS assembly of Panicum hallii.</title>
        <authorList>
            <person name="Lovell J."/>
            <person name="Jenkins J."/>
            <person name="Lowry D."/>
            <person name="Mamidi S."/>
            <person name="Sreedasyam A."/>
            <person name="Weng X."/>
            <person name="Barry K."/>
            <person name="Bonette J."/>
            <person name="Campitelli B."/>
            <person name="Daum C."/>
            <person name="Gordon S."/>
            <person name="Gould B."/>
            <person name="Lipzen A."/>
            <person name="Macqueen A."/>
            <person name="Palacio-Mejia J."/>
            <person name="Plott C."/>
            <person name="Shakirov E."/>
            <person name="Shu S."/>
            <person name="Yoshinaga Y."/>
            <person name="Zane M."/>
            <person name="Rokhsar D."/>
            <person name="Grimwood J."/>
            <person name="Schmutz J."/>
            <person name="Juenger T."/>
        </authorList>
    </citation>
    <scope>NUCLEOTIDE SEQUENCE [LARGE SCALE GENOMIC DNA]</scope>
    <source>
        <strain evidence="2">FIL2</strain>
    </source>
</reference>
<gene>
    <name evidence="2" type="ORF">PAHAL_9G194300</name>
</gene>
<sequence>MERQVDLARLLPDDVLAEVLRRVAPRSLAVSRCVCRAWRALIDDRGMLHADLLPHSLAGLFISYMNRLYAKFFARPSLDYGYRMPSDTIMDHCNGLLLLYDDWLYNPATDEVANLPERPTTPRAGMEFVSEHDVCSFLAFDPTVSSHYEVFLIPSVPWEEDIVKRAAGSAVLHSEWPPSPCILSVFSSRTGLWEDRSFSRQGEAAGTVADIQLDQRSEPYRHAEYWRGALYIHCQTDFVMRISSSNSTYRVIKPPIRGTEVLTRSKYPEFFLGKSEKGIYYALLDDNHRLRVWILDESCDQTQWKLRQDTDLGPFPSLSGDHGPWVLENVSSDYERKDEDVYEEQMEEEFEWNSDDDNIPPTNDMEEKCDAVMRILAFHPYKEIIFLDRSSRVLAYHLSSSKLEALGNLLPNGYVTMHAYVCSSFPYTPCRMRELLQTFK</sequence>
<dbReference type="Pfam" id="PF00646">
    <property type="entry name" value="F-box"/>
    <property type="match status" value="1"/>
</dbReference>
<dbReference type="AlphaFoldDB" id="A0A2S3IKZ2"/>
<evidence type="ECO:0000259" key="1">
    <source>
        <dbReference type="PROSITE" id="PS50181"/>
    </source>
</evidence>
<dbReference type="PANTHER" id="PTHR34591">
    <property type="entry name" value="OS03G0653100 PROTEIN-RELATED"/>
    <property type="match status" value="1"/>
</dbReference>
<dbReference type="Gene3D" id="1.20.1280.50">
    <property type="match status" value="1"/>
</dbReference>
<organism evidence="2">
    <name type="scientific">Panicum hallii</name>
    <dbReference type="NCBI Taxonomy" id="206008"/>
    <lineage>
        <taxon>Eukaryota</taxon>
        <taxon>Viridiplantae</taxon>
        <taxon>Streptophyta</taxon>
        <taxon>Embryophyta</taxon>
        <taxon>Tracheophyta</taxon>
        <taxon>Spermatophyta</taxon>
        <taxon>Magnoliopsida</taxon>
        <taxon>Liliopsida</taxon>
        <taxon>Poales</taxon>
        <taxon>Poaceae</taxon>
        <taxon>PACMAD clade</taxon>
        <taxon>Panicoideae</taxon>
        <taxon>Panicodae</taxon>
        <taxon>Paniceae</taxon>
        <taxon>Panicinae</taxon>
        <taxon>Panicum</taxon>
        <taxon>Panicum sect. Panicum</taxon>
    </lineage>
</organism>
<proteinExistence type="predicted"/>
<name>A0A2S3IKZ2_9POAL</name>
<dbReference type="SMART" id="SM00256">
    <property type="entry name" value="FBOX"/>
    <property type="match status" value="1"/>
</dbReference>
<accession>A0A2S3IKZ2</accession>
<feature type="domain" description="F-box" evidence="1">
    <location>
        <begin position="5"/>
        <end position="52"/>
    </location>
</feature>
<evidence type="ECO:0000313" key="2">
    <source>
        <dbReference type="EMBL" id="PAN46568.1"/>
    </source>
</evidence>
<dbReference type="InterPro" id="IPR001810">
    <property type="entry name" value="F-box_dom"/>
</dbReference>
<dbReference type="InterPro" id="IPR036047">
    <property type="entry name" value="F-box-like_dom_sf"/>
</dbReference>
<dbReference type="PANTHER" id="PTHR34591:SF54">
    <property type="entry name" value="F-BOX DOMAIN CONTAINING PROTEIN, EXPRESSED"/>
    <property type="match status" value="1"/>
</dbReference>
<dbReference type="Proteomes" id="UP000243499">
    <property type="component" value="Chromosome 9"/>
</dbReference>